<dbReference type="Proteomes" id="UP000179266">
    <property type="component" value="Unassembled WGS sequence"/>
</dbReference>
<sequence length="371" mass="43258">MMKEIINLPEVIQKTGTISKVLKINSYHETAKGYTLLLFTHTNSYPVYIIKSFANEEYYDIIQNEYDNLNLLQKISDEEFKKSIPQPVYLGYSGDSCFLVQTGLSGFPMKSIRIKSIINLNRSSLRLLAEITRWNLQFSTLLAPRIEDSKSDLIEKIILNPIRQFNQFFGVSTEILSFIEKMADILIKYLNETVRLFYSHNDFCSSNILLSVNNSGIGVIDWEAKMAPQLPLLDLLHFYTCLAEDIHKKSSMNTASFFTTLHSFFFQRNRFSDFILNEINQFNHEFSLSPSLVLPIYTMYWIKSALEKYNYFADKLKINFSEKSIKKVIWKSMEDEIKPFSSCRISEGKLLNIDFLLQNERDFMIEKYGNS</sequence>
<evidence type="ECO:0000313" key="2">
    <source>
        <dbReference type="Proteomes" id="UP000179266"/>
    </source>
</evidence>
<dbReference type="InterPro" id="IPR011009">
    <property type="entry name" value="Kinase-like_dom_sf"/>
</dbReference>
<evidence type="ECO:0008006" key="3">
    <source>
        <dbReference type="Google" id="ProtNLM"/>
    </source>
</evidence>
<evidence type="ECO:0000313" key="1">
    <source>
        <dbReference type="EMBL" id="OGL45722.1"/>
    </source>
</evidence>
<proteinExistence type="predicted"/>
<accession>A0A1F7RVZ4</accession>
<protein>
    <recommendedName>
        <fullName evidence="3">Aminoglycoside phosphotransferase domain-containing protein</fullName>
    </recommendedName>
</protein>
<dbReference type="EMBL" id="MGDD01000164">
    <property type="protein sequence ID" value="OGL45722.1"/>
    <property type="molecule type" value="Genomic_DNA"/>
</dbReference>
<comment type="caution">
    <text evidence="1">The sequence shown here is derived from an EMBL/GenBank/DDBJ whole genome shotgun (WGS) entry which is preliminary data.</text>
</comment>
<dbReference type="SUPFAM" id="SSF56112">
    <property type="entry name" value="Protein kinase-like (PK-like)"/>
    <property type="match status" value="1"/>
</dbReference>
<dbReference type="AlphaFoldDB" id="A0A1F7RVZ4"/>
<organism evidence="1 2">
    <name type="scientific">Candidatus Schekmanbacteria bacterium RBG_13_48_7</name>
    <dbReference type="NCBI Taxonomy" id="1817878"/>
    <lineage>
        <taxon>Bacteria</taxon>
        <taxon>Candidatus Schekmaniibacteriota</taxon>
    </lineage>
</organism>
<reference evidence="1 2" key="1">
    <citation type="journal article" date="2016" name="Nat. Commun.">
        <title>Thousands of microbial genomes shed light on interconnected biogeochemical processes in an aquifer system.</title>
        <authorList>
            <person name="Anantharaman K."/>
            <person name="Brown C.T."/>
            <person name="Hug L.A."/>
            <person name="Sharon I."/>
            <person name="Castelle C.J."/>
            <person name="Probst A.J."/>
            <person name="Thomas B.C."/>
            <person name="Singh A."/>
            <person name="Wilkins M.J."/>
            <person name="Karaoz U."/>
            <person name="Brodie E.L."/>
            <person name="Williams K.H."/>
            <person name="Hubbard S.S."/>
            <person name="Banfield J.F."/>
        </authorList>
    </citation>
    <scope>NUCLEOTIDE SEQUENCE [LARGE SCALE GENOMIC DNA]</scope>
</reference>
<name>A0A1F7RVZ4_9BACT</name>
<gene>
    <name evidence="1" type="ORF">A2161_00705</name>
</gene>